<sequence length="167" mass="18609">MAITIKDMDELTTKEEVAEAIVKELGSEIEVGQIGEFRSCYGGNRAVTVHIPSDKAARLLETGRIKIGLNQCLIMERVSVQQCFCCWGYGHIRSNCKGEDLSSSYKKCREVGHTAQNCEGLPRCLNCKVEGHAAGSGMCPEFRKALAKMRMKERENRGQNSQPPRDR</sequence>
<evidence type="ECO:0000313" key="1">
    <source>
        <dbReference type="EMBL" id="KAJ8939106.1"/>
    </source>
</evidence>
<dbReference type="GO" id="GO:0003676">
    <property type="term" value="F:nucleic acid binding"/>
    <property type="evidence" value="ECO:0007669"/>
    <property type="project" value="InterPro"/>
</dbReference>
<protein>
    <recommendedName>
        <fullName evidence="3">CCHC-type domain-containing protein</fullName>
    </recommendedName>
</protein>
<organism evidence="1 2">
    <name type="scientific">Rhamnusium bicolor</name>
    <dbReference type="NCBI Taxonomy" id="1586634"/>
    <lineage>
        <taxon>Eukaryota</taxon>
        <taxon>Metazoa</taxon>
        <taxon>Ecdysozoa</taxon>
        <taxon>Arthropoda</taxon>
        <taxon>Hexapoda</taxon>
        <taxon>Insecta</taxon>
        <taxon>Pterygota</taxon>
        <taxon>Neoptera</taxon>
        <taxon>Endopterygota</taxon>
        <taxon>Coleoptera</taxon>
        <taxon>Polyphaga</taxon>
        <taxon>Cucujiformia</taxon>
        <taxon>Chrysomeloidea</taxon>
        <taxon>Cerambycidae</taxon>
        <taxon>Lepturinae</taxon>
        <taxon>Rhagiini</taxon>
        <taxon>Rhamnusium</taxon>
    </lineage>
</organism>
<name>A0AAV8XJI4_9CUCU</name>
<dbReference type="Proteomes" id="UP001162156">
    <property type="component" value="Unassembled WGS sequence"/>
</dbReference>
<dbReference type="InterPro" id="IPR036875">
    <property type="entry name" value="Znf_CCHC_sf"/>
</dbReference>
<evidence type="ECO:0008006" key="3">
    <source>
        <dbReference type="Google" id="ProtNLM"/>
    </source>
</evidence>
<gene>
    <name evidence="1" type="ORF">NQ314_011237</name>
</gene>
<evidence type="ECO:0000313" key="2">
    <source>
        <dbReference type="Proteomes" id="UP001162156"/>
    </source>
</evidence>
<keyword evidence="2" id="KW-1185">Reference proteome</keyword>
<dbReference type="AlphaFoldDB" id="A0AAV8XJI4"/>
<dbReference type="EMBL" id="JANEYF010003119">
    <property type="protein sequence ID" value="KAJ8939106.1"/>
    <property type="molecule type" value="Genomic_DNA"/>
</dbReference>
<accession>A0AAV8XJI4</accession>
<dbReference type="GO" id="GO:0008270">
    <property type="term" value="F:zinc ion binding"/>
    <property type="evidence" value="ECO:0007669"/>
    <property type="project" value="InterPro"/>
</dbReference>
<proteinExistence type="predicted"/>
<comment type="caution">
    <text evidence="1">The sequence shown here is derived from an EMBL/GenBank/DDBJ whole genome shotgun (WGS) entry which is preliminary data.</text>
</comment>
<reference evidence="1" key="1">
    <citation type="journal article" date="2023" name="Insect Mol. Biol.">
        <title>Genome sequencing provides insights into the evolution of gene families encoding plant cell wall-degrading enzymes in longhorned beetles.</title>
        <authorList>
            <person name="Shin N.R."/>
            <person name="Okamura Y."/>
            <person name="Kirsch R."/>
            <person name="Pauchet Y."/>
        </authorList>
    </citation>
    <scope>NUCLEOTIDE SEQUENCE</scope>
    <source>
        <strain evidence="1">RBIC_L_NR</strain>
    </source>
</reference>
<dbReference type="SUPFAM" id="SSF57756">
    <property type="entry name" value="Retrovirus zinc finger-like domains"/>
    <property type="match status" value="1"/>
</dbReference>